<gene>
    <name evidence="6" type="ORF">SAMN04244571_01264</name>
    <name evidence="7" type="ORF">SAMN04244574_01371</name>
</gene>
<keyword evidence="2" id="KW-0680">Restriction system</keyword>
<feature type="coiled-coil region" evidence="4">
    <location>
        <begin position="161"/>
        <end position="188"/>
    </location>
</feature>
<proteinExistence type="inferred from homology"/>
<organism evidence="7 9">
    <name type="scientific">Azotobacter beijerinckii</name>
    <dbReference type="NCBI Taxonomy" id="170623"/>
    <lineage>
        <taxon>Bacteria</taxon>
        <taxon>Pseudomonadati</taxon>
        <taxon>Pseudomonadota</taxon>
        <taxon>Gammaproteobacteria</taxon>
        <taxon>Pseudomonadales</taxon>
        <taxon>Pseudomonadaceae</taxon>
        <taxon>Azotobacter</taxon>
    </lineage>
</organism>
<sequence>MSETALSAIAEINPGARIPKEITGSDEVSFIPMSDVSESGDWTTQQARPLRSVTAGFTAFEEGDVLVAKITPCLENGKGAHARGLRNGIGFGSTEFHVLRAKPGVDPRFVFHVTQSRRFRQAAERQMVGSAGQQRVQRLFFDEFLVRDFSQDEQAVIARILDTLDTAIREAEALIDKLKAVKQGLLHDLLTRGIDANGQLRPPQSEAPQLYKESPLGWIPREWTGARLADVCAPNRPITYGVLKPGDYKENGIPLLQIQDVIHGSINFGNVHRISESLDLAYSRTRIYGGEIVISLVGTIGKVAQIPYECERSNLHRNLGLIAIQKSDIPEFFLWFLRSERFSEQVLNETFGSTQSLLNLNSVRGFAVPVPPAGERQQIAELMNGSELHIKQEIIELKKLERTKIGLMDDLLTGRGRVTPLLESVQQAAAPIVHQSVGQTGA</sequence>
<evidence type="ECO:0000313" key="9">
    <source>
        <dbReference type="Proteomes" id="UP000199579"/>
    </source>
</evidence>
<dbReference type="Pfam" id="PF01420">
    <property type="entry name" value="Methylase_S"/>
    <property type="match status" value="1"/>
</dbReference>
<evidence type="ECO:0000313" key="8">
    <source>
        <dbReference type="Proteomes" id="UP000198861"/>
    </source>
</evidence>
<comment type="similarity">
    <text evidence="1">Belongs to the type-I restriction system S methylase family.</text>
</comment>
<evidence type="ECO:0000313" key="6">
    <source>
        <dbReference type="EMBL" id="SFB05275.1"/>
    </source>
</evidence>
<dbReference type="SUPFAM" id="SSF116734">
    <property type="entry name" value="DNA methylase specificity domain"/>
    <property type="match status" value="2"/>
</dbReference>
<dbReference type="EMBL" id="FOSX01000015">
    <property type="protein sequence ID" value="SFK65011.1"/>
    <property type="molecule type" value="Genomic_DNA"/>
</dbReference>
<evidence type="ECO:0000256" key="4">
    <source>
        <dbReference type="SAM" id="Coils"/>
    </source>
</evidence>
<dbReference type="RefSeq" id="WP_090937523.1">
    <property type="nucleotide sequence ID" value="NZ_FOKJ01000014.1"/>
</dbReference>
<dbReference type="CDD" id="cd17260">
    <property type="entry name" value="RMtype1_S_EcoEI-TRD1-CR1_like"/>
    <property type="match status" value="1"/>
</dbReference>
<reference evidence="7 9" key="2">
    <citation type="submission" date="2016-10" db="EMBL/GenBank/DDBJ databases">
        <authorList>
            <person name="de Groot N.N."/>
        </authorList>
    </citation>
    <scope>NUCLEOTIDE SEQUENCE [LARGE SCALE GENOMIC DNA]</scope>
    <source>
        <strain evidence="7 9">DSM 381</strain>
    </source>
</reference>
<name>A0A1I4BAI8_9GAMM</name>
<dbReference type="GO" id="GO:0003677">
    <property type="term" value="F:DNA binding"/>
    <property type="evidence" value="ECO:0007669"/>
    <property type="project" value="UniProtKB-KW"/>
</dbReference>
<reference evidence="6 8" key="1">
    <citation type="submission" date="2016-10" db="EMBL/GenBank/DDBJ databases">
        <authorList>
            <person name="Varghese N."/>
            <person name="Submissions S."/>
        </authorList>
    </citation>
    <scope>NUCLEOTIDE SEQUENCE [LARGE SCALE GENOMIC DNA]</scope>
    <source>
        <strain evidence="6 8">DSM 282</strain>
    </source>
</reference>
<dbReference type="InterPro" id="IPR044946">
    <property type="entry name" value="Restrct_endonuc_typeI_TRD_sf"/>
</dbReference>
<keyword evidence="8" id="KW-1185">Reference proteome</keyword>
<dbReference type="PANTHER" id="PTHR30408:SF12">
    <property type="entry name" value="TYPE I RESTRICTION ENZYME MJAVIII SPECIFICITY SUBUNIT"/>
    <property type="match status" value="1"/>
</dbReference>
<evidence type="ECO:0000259" key="5">
    <source>
        <dbReference type="Pfam" id="PF01420"/>
    </source>
</evidence>
<dbReference type="Proteomes" id="UP000199579">
    <property type="component" value="Unassembled WGS sequence"/>
</dbReference>
<dbReference type="InterPro" id="IPR052021">
    <property type="entry name" value="Type-I_RS_S_subunit"/>
</dbReference>
<protein>
    <submittedName>
        <fullName evidence="7">Type I restriction enzyme, S subunit</fullName>
    </submittedName>
</protein>
<evidence type="ECO:0000256" key="3">
    <source>
        <dbReference type="ARBA" id="ARBA00023125"/>
    </source>
</evidence>
<dbReference type="Proteomes" id="UP000198861">
    <property type="component" value="Unassembled WGS sequence"/>
</dbReference>
<dbReference type="CDD" id="cd17256">
    <property type="entry name" value="RMtype1_S_EcoJA65PI-TRD1-CR1_like"/>
    <property type="match status" value="1"/>
</dbReference>
<evidence type="ECO:0000256" key="2">
    <source>
        <dbReference type="ARBA" id="ARBA00022747"/>
    </source>
</evidence>
<dbReference type="GO" id="GO:0009307">
    <property type="term" value="P:DNA restriction-modification system"/>
    <property type="evidence" value="ECO:0007669"/>
    <property type="project" value="UniProtKB-KW"/>
</dbReference>
<evidence type="ECO:0000256" key="1">
    <source>
        <dbReference type="ARBA" id="ARBA00010923"/>
    </source>
</evidence>
<keyword evidence="3" id="KW-0238">DNA-binding</keyword>
<dbReference type="Gene3D" id="3.90.220.20">
    <property type="entry name" value="DNA methylase specificity domains"/>
    <property type="match status" value="2"/>
</dbReference>
<dbReference type="PANTHER" id="PTHR30408">
    <property type="entry name" value="TYPE-1 RESTRICTION ENZYME ECOKI SPECIFICITY PROTEIN"/>
    <property type="match status" value="1"/>
</dbReference>
<dbReference type="InterPro" id="IPR000055">
    <property type="entry name" value="Restrct_endonuc_typeI_TRD"/>
</dbReference>
<feature type="domain" description="Type I restriction modification DNA specificity" evidence="5">
    <location>
        <begin position="221"/>
        <end position="385"/>
    </location>
</feature>
<keyword evidence="4" id="KW-0175">Coiled coil</keyword>
<dbReference type="EMBL" id="FOKJ01000014">
    <property type="protein sequence ID" value="SFB05275.1"/>
    <property type="molecule type" value="Genomic_DNA"/>
</dbReference>
<evidence type="ECO:0000313" key="7">
    <source>
        <dbReference type="EMBL" id="SFK65011.1"/>
    </source>
</evidence>
<dbReference type="AlphaFoldDB" id="A0A1I4BAI8"/>
<accession>A0A1I4BAI8</accession>